<dbReference type="InterPro" id="IPR000182">
    <property type="entry name" value="GNAT_dom"/>
</dbReference>
<dbReference type="STRING" id="946077.W5A_05988"/>
<dbReference type="InterPro" id="IPR016181">
    <property type="entry name" value="Acyl_CoA_acyltransferase"/>
</dbReference>
<comment type="caution">
    <text evidence="4">The sequence shown here is derived from an EMBL/GenBank/DDBJ whole genome shotgun (WGS) entry which is preliminary data.</text>
</comment>
<protein>
    <submittedName>
        <fullName evidence="4">N-acetyltransferase GCN5</fullName>
    </submittedName>
</protein>
<evidence type="ECO:0000256" key="2">
    <source>
        <dbReference type="ARBA" id="ARBA00023315"/>
    </source>
</evidence>
<evidence type="ECO:0000256" key="1">
    <source>
        <dbReference type="ARBA" id="ARBA00022679"/>
    </source>
</evidence>
<reference evidence="4 5" key="1">
    <citation type="journal article" date="2012" name="J. Bacteriol.">
        <title>Genome Sequence of the Halotolerant Bacterium Imtechella halotolerans K1T.</title>
        <authorList>
            <person name="Kumar S."/>
            <person name="Vikram S."/>
            <person name="Subramanian S."/>
            <person name="Raghava G.P."/>
            <person name="Pinnaka A.K."/>
        </authorList>
    </citation>
    <scope>NUCLEOTIDE SEQUENCE [LARGE SCALE GENOMIC DNA]</scope>
    <source>
        <strain evidence="4 5">K1</strain>
    </source>
</reference>
<evidence type="ECO:0000259" key="3">
    <source>
        <dbReference type="PROSITE" id="PS51186"/>
    </source>
</evidence>
<evidence type="ECO:0000313" key="5">
    <source>
        <dbReference type="Proteomes" id="UP000005938"/>
    </source>
</evidence>
<name>I0WH76_9FLAO</name>
<dbReference type="EMBL" id="AJJU01000004">
    <property type="protein sequence ID" value="EID75742.1"/>
    <property type="molecule type" value="Genomic_DNA"/>
</dbReference>
<keyword evidence="2" id="KW-0012">Acyltransferase</keyword>
<keyword evidence="1 4" id="KW-0808">Transferase</keyword>
<dbReference type="PANTHER" id="PTHR43877">
    <property type="entry name" value="AMINOALKYLPHOSPHONATE N-ACETYLTRANSFERASE-RELATED-RELATED"/>
    <property type="match status" value="1"/>
</dbReference>
<dbReference type="Pfam" id="PF13673">
    <property type="entry name" value="Acetyltransf_10"/>
    <property type="match status" value="1"/>
</dbReference>
<gene>
    <name evidence="4" type="ORF">W5A_05988</name>
</gene>
<dbReference type="SUPFAM" id="SSF55729">
    <property type="entry name" value="Acyl-CoA N-acyltransferases (Nat)"/>
    <property type="match status" value="1"/>
</dbReference>
<evidence type="ECO:0000313" key="4">
    <source>
        <dbReference type="EMBL" id="EID75742.1"/>
    </source>
</evidence>
<organism evidence="4 5">
    <name type="scientific">Imtechella halotolerans K1</name>
    <dbReference type="NCBI Taxonomy" id="946077"/>
    <lineage>
        <taxon>Bacteria</taxon>
        <taxon>Pseudomonadati</taxon>
        <taxon>Bacteroidota</taxon>
        <taxon>Flavobacteriia</taxon>
        <taxon>Flavobacteriales</taxon>
        <taxon>Flavobacteriaceae</taxon>
        <taxon>Imtechella</taxon>
    </lineage>
</organism>
<dbReference type="Proteomes" id="UP000005938">
    <property type="component" value="Unassembled WGS sequence"/>
</dbReference>
<dbReference type="GO" id="GO:0016747">
    <property type="term" value="F:acyltransferase activity, transferring groups other than amino-acyl groups"/>
    <property type="evidence" value="ECO:0007669"/>
    <property type="project" value="InterPro"/>
</dbReference>
<keyword evidence="5" id="KW-1185">Reference proteome</keyword>
<dbReference type="OrthoDB" id="2352823at2"/>
<dbReference type="eggNOG" id="COG0456">
    <property type="taxonomic scope" value="Bacteria"/>
</dbReference>
<dbReference type="InterPro" id="IPR050832">
    <property type="entry name" value="Bact_Acetyltransf"/>
</dbReference>
<dbReference type="AlphaFoldDB" id="I0WH76"/>
<dbReference type="RefSeq" id="WP_008238441.1">
    <property type="nucleotide sequence ID" value="NZ_AJJU01000004.1"/>
</dbReference>
<feature type="domain" description="N-acetyltransferase" evidence="3">
    <location>
        <begin position="6"/>
        <end position="150"/>
    </location>
</feature>
<accession>I0WH76</accession>
<dbReference type="CDD" id="cd04301">
    <property type="entry name" value="NAT_SF"/>
    <property type="match status" value="1"/>
</dbReference>
<dbReference type="Gene3D" id="3.40.630.30">
    <property type="match status" value="1"/>
</dbReference>
<dbReference type="PROSITE" id="PS51186">
    <property type="entry name" value="GNAT"/>
    <property type="match status" value="1"/>
</dbReference>
<sequence length="150" mass="16652">MQVDTIQIKFITPAETYVVRHPVLRVGKPVESCKLEGDEDPTTFHLGAYMDGQLVGVVSMLIQEYSGQSHQKSYQLRGMAVLASKQGRGIGAQLIAAAEEEVTNRGGDFIWMNARLKAVNFYTSLGYTIDSPLFEIEKIGPHYVMVKELS</sequence>
<dbReference type="PANTHER" id="PTHR43877:SF2">
    <property type="entry name" value="AMINOALKYLPHOSPHONATE N-ACETYLTRANSFERASE-RELATED"/>
    <property type="match status" value="1"/>
</dbReference>
<proteinExistence type="predicted"/>